<keyword evidence="2" id="KW-1185">Reference proteome</keyword>
<evidence type="ECO:0000313" key="1">
    <source>
        <dbReference type="EMBL" id="VTZ51744.1"/>
    </source>
</evidence>
<proteinExistence type="predicted"/>
<name>A0A8B6M9Y9_METTU</name>
<accession>A0A8B6M9Y9</accession>
<sequence length="42" mass="5058">MPDRPVPHKKTLASGNWRMLIVVPRRRKILADQGRRLERRPR</sequence>
<protein>
    <submittedName>
        <fullName evidence="1">Uncharacterized protein</fullName>
    </submittedName>
</protein>
<dbReference type="EMBL" id="CABFMQ020000109">
    <property type="protein sequence ID" value="VTZ51744.1"/>
    <property type="molecule type" value="Genomic_DNA"/>
</dbReference>
<dbReference type="AlphaFoldDB" id="A0A8B6M9Y9"/>
<dbReference type="Proteomes" id="UP000485880">
    <property type="component" value="Unassembled WGS sequence"/>
</dbReference>
<reference evidence="1 2" key="1">
    <citation type="submission" date="2019-05" db="EMBL/GenBank/DDBJ databases">
        <authorList>
            <person name="Farhan Ul Haque M."/>
        </authorList>
    </citation>
    <scope>NUCLEOTIDE SEQUENCE [LARGE SCALE GENOMIC DNA]</scope>
    <source>
        <strain evidence="1">2</strain>
    </source>
</reference>
<gene>
    <name evidence="1" type="ORF">MPC4_50052</name>
</gene>
<organism evidence="1 2">
    <name type="scientific">Methylocella tundrae</name>
    <dbReference type="NCBI Taxonomy" id="227605"/>
    <lineage>
        <taxon>Bacteria</taxon>
        <taxon>Pseudomonadati</taxon>
        <taxon>Pseudomonadota</taxon>
        <taxon>Alphaproteobacteria</taxon>
        <taxon>Hyphomicrobiales</taxon>
        <taxon>Beijerinckiaceae</taxon>
        <taxon>Methylocella</taxon>
    </lineage>
</organism>
<comment type="caution">
    <text evidence="1">The sequence shown here is derived from an EMBL/GenBank/DDBJ whole genome shotgun (WGS) entry which is preliminary data.</text>
</comment>
<evidence type="ECO:0000313" key="2">
    <source>
        <dbReference type="Proteomes" id="UP000485880"/>
    </source>
</evidence>